<feature type="compositionally biased region" description="Basic and acidic residues" evidence="5">
    <location>
        <begin position="73"/>
        <end position="84"/>
    </location>
</feature>
<keyword evidence="3 4" id="KW-0408">Iron</keyword>
<proteinExistence type="predicted"/>
<sequence>MKQTLVNSLAGVGLLTPSLLFANLVGEGPRLAPEDRITQGQIVEGELSLDEIRQAGMLIFSTPFNRYDGYGDGAHDESQPDNHSADGGNRPTLQGNGTFLRVNGLDSQNCLECHSIVSNRTVPATMGIGGGGGFSTSAMLRPVNIDVIDESFDGTAEYDGRLINPLFLFGSGGIELVAREMTADLQRLKQYALDNPGTVVSLDTKSVNFGSIFVDEDGNLDTSNVEGVDADLVVRPFGRKGDNASAREFSLNALSFHMGMQATEKFGGAEADEDNDGVTNEISVGDLSAISIFIATLDRPFQIESGKNNRGRKLFHEVGCADCHRPVMTTERRTLPFKLTGSPEAPFEDTFYHVDLSKPPTVFKSIFGAGIEVEMFSDLKRYDMGIALAETAFFQDEVQNREFITARLWGVADTAPYMHDGRALTLVEAILLHDNPGSDAGYAAENFQNLSDEDKNKILYFLMSLRMPKDPVSDLHNR</sequence>
<evidence type="ECO:0000256" key="1">
    <source>
        <dbReference type="ARBA" id="ARBA00022617"/>
    </source>
</evidence>
<accession>A0ABY4VBA3</accession>
<feature type="domain" description="Cytochrome c" evidence="6">
    <location>
        <begin position="90"/>
        <end position="196"/>
    </location>
</feature>
<dbReference type="SUPFAM" id="SSF46626">
    <property type="entry name" value="Cytochrome c"/>
    <property type="match status" value="1"/>
</dbReference>
<dbReference type="InterPro" id="IPR009056">
    <property type="entry name" value="Cyt_c-like_dom"/>
</dbReference>
<dbReference type="PROSITE" id="PS51007">
    <property type="entry name" value="CYTC"/>
    <property type="match status" value="2"/>
</dbReference>
<organism evidence="7 8">
    <name type="scientific">Microbulbifer variabilis</name>
    <dbReference type="NCBI Taxonomy" id="266805"/>
    <lineage>
        <taxon>Bacteria</taxon>
        <taxon>Pseudomonadati</taxon>
        <taxon>Pseudomonadota</taxon>
        <taxon>Gammaproteobacteria</taxon>
        <taxon>Cellvibrionales</taxon>
        <taxon>Microbulbiferaceae</taxon>
        <taxon>Microbulbifer</taxon>
    </lineage>
</organism>
<name>A0ABY4VBA3_9GAMM</name>
<dbReference type="RefSeq" id="WP_252081809.1">
    <property type="nucleotide sequence ID" value="NZ_CP092418.1"/>
</dbReference>
<dbReference type="Pfam" id="PF06537">
    <property type="entry name" value="DHOR"/>
    <property type="match status" value="1"/>
</dbReference>
<evidence type="ECO:0000256" key="2">
    <source>
        <dbReference type="ARBA" id="ARBA00022723"/>
    </source>
</evidence>
<protein>
    <recommendedName>
        <fullName evidence="6">Cytochrome c domain-containing protein</fullName>
    </recommendedName>
</protein>
<evidence type="ECO:0000256" key="4">
    <source>
        <dbReference type="PROSITE-ProRule" id="PRU00433"/>
    </source>
</evidence>
<dbReference type="InterPro" id="IPR036909">
    <property type="entry name" value="Cyt_c-like_dom_sf"/>
</dbReference>
<evidence type="ECO:0000259" key="6">
    <source>
        <dbReference type="PROSITE" id="PS51007"/>
    </source>
</evidence>
<dbReference type="Proteomes" id="UP001055658">
    <property type="component" value="Chromosome"/>
</dbReference>
<keyword evidence="1 4" id="KW-0349">Heme</keyword>
<evidence type="ECO:0000313" key="7">
    <source>
        <dbReference type="EMBL" id="USD19712.1"/>
    </source>
</evidence>
<dbReference type="EMBL" id="CP092418">
    <property type="protein sequence ID" value="USD19712.1"/>
    <property type="molecule type" value="Genomic_DNA"/>
</dbReference>
<evidence type="ECO:0000256" key="3">
    <source>
        <dbReference type="ARBA" id="ARBA00023004"/>
    </source>
</evidence>
<dbReference type="PANTHER" id="PTHR30600">
    <property type="entry name" value="CYTOCHROME C PEROXIDASE-RELATED"/>
    <property type="match status" value="1"/>
</dbReference>
<evidence type="ECO:0000256" key="5">
    <source>
        <dbReference type="SAM" id="MobiDB-lite"/>
    </source>
</evidence>
<feature type="region of interest" description="Disordered" evidence="5">
    <location>
        <begin position="70"/>
        <end position="93"/>
    </location>
</feature>
<keyword evidence="2 4" id="KW-0479">Metal-binding</keyword>
<dbReference type="InterPro" id="IPR051395">
    <property type="entry name" value="Cytochrome_c_Peroxidase/MauG"/>
</dbReference>
<reference evidence="7" key="1">
    <citation type="submission" date="2022-02" db="EMBL/GenBank/DDBJ databases">
        <title>Coral-associated bacteria.</title>
        <authorList>
            <person name="Tang K."/>
            <person name="Wang X."/>
        </authorList>
    </citation>
    <scope>NUCLEOTIDE SEQUENCE</scope>
    <source>
        <strain evidence="7">SCSIO 43006</strain>
    </source>
</reference>
<gene>
    <name evidence="7" type="ORF">MJO52_11515</name>
</gene>
<feature type="domain" description="Cytochrome c" evidence="6">
    <location>
        <begin position="306"/>
        <end position="466"/>
    </location>
</feature>
<dbReference type="InterPro" id="IPR010538">
    <property type="entry name" value="DHOR"/>
</dbReference>
<dbReference type="Gene3D" id="1.10.760.10">
    <property type="entry name" value="Cytochrome c-like domain"/>
    <property type="match status" value="1"/>
</dbReference>
<keyword evidence="8" id="KW-1185">Reference proteome</keyword>
<dbReference type="PANTHER" id="PTHR30600:SF4">
    <property type="entry name" value="CYTOCHROME C DOMAIN-CONTAINING PROTEIN"/>
    <property type="match status" value="1"/>
</dbReference>
<evidence type="ECO:0000313" key="8">
    <source>
        <dbReference type="Proteomes" id="UP001055658"/>
    </source>
</evidence>